<name>A0A6J2Y7B6_SITOR</name>
<dbReference type="RefSeq" id="XP_030758984.1">
    <property type="nucleotide sequence ID" value="XM_030903124.1"/>
</dbReference>
<evidence type="ECO:0000313" key="3">
    <source>
        <dbReference type="RefSeq" id="XP_030758984.1"/>
    </source>
</evidence>
<organism evidence="2 3">
    <name type="scientific">Sitophilus oryzae</name>
    <name type="common">Rice weevil</name>
    <name type="synonym">Curculio oryzae</name>
    <dbReference type="NCBI Taxonomy" id="7048"/>
    <lineage>
        <taxon>Eukaryota</taxon>
        <taxon>Metazoa</taxon>
        <taxon>Ecdysozoa</taxon>
        <taxon>Arthropoda</taxon>
        <taxon>Hexapoda</taxon>
        <taxon>Insecta</taxon>
        <taxon>Pterygota</taxon>
        <taxon>Neoptera</taxon>
        <taxon>Endopterygota</taxon>
        <taxon>Coleoptera</taxon>
        <taxon>Polyphaga</taxon>
        <taxon>Cucujiformia</taxon>
        <taxon>Curculionidae</taxon>
        <taxon>Dryophthorinae</taxon>
        <taxon>Sitophilus</taxon>
    </lineage>
</organism>
<evidence type="ECO:0000313" key="2">
    <source>
        <dbReference type="Proteomes" id="UP000504635"/>
    </source>
</evidence>
<dbReference type="InParanoid" id="A0A6J2Y7B6"/>
<protein>
    <submittedName>
        <fullName evidence="3">Uncharacterized protein LOC115884521</fullName>
    </submittedName>
</protein>
<dbReference type="InterPro" id="IPR012464">
    <property type="entry name" value="DUF1676"/>
</dbReference>
<dbReference type="GeneID" id="115884521"/>
<accession>A0A6J2Y7B6</accession>
<dbReference type="Proteomes" id="UP000504635">
    <property type="component" value="Unplaced"/>
</dbReference>
<sequence>MGTTIISFSRFILSVSLFFFLVVGSARTVVRGEEDDGSKEELRIYKAAFEFLHECGKKEFSLCLKERALRYIDTLPNELDVGVGVKIKSNGRVSKRMQREALPDEPKARESAVENILWDRISDYLSTHVIELKMPSNTVHDMKKSVEEGKKLSIFLKKFIPCLGNTGLAHTEKAKKVEFWPYKEQTHKKASIVAFHGPSTLEHLK</sequence>
<keyword evidence="2" id="KW-1185">Reference proteome</keyword>
<proteinExistence type="predicted"/>
<feature type="chain" id="PRO_5027063904" evidence="1">
    <location>
        <begin position="33"/>
        <end position="205"/>
    </location>
</feature>
<dbReference type="KEGG" id="soy:115884521"/>
<dbReference type="OrthoDB" id="8194491at2759"/>
<keyword evidence="1" id="KW-0732">Signal</keyword>
<gene>
    <name evidence="3" type="primary">LOC115884521</name>
</gene>
<evidence type="ECO:0000256" key="1">
    <source>
        <dbReference type="SAM" id="SignalP"/>
    </source>
</evidence>
<dbReference type="AlphaFoldDB" id="A0A6J2Y7B6"/>
<feature type="signal peptide" evidence="1">
    <location>
        <begin position="1"/>
        <end position="32"/>
    </location>
</feature>
<dbReference type="Pfam" id="PF07898">
    <property type="entry name" value="DUF1676"/>
    <property type="match status" value="1"/>
</dbReference>
<dbReference type="FunCoup" id="A0A6J2Y7B6">
    <property type="interactions" value="84"/>
</dbReference>
<reference evidence="3" key="1">
    <citation type="submission" date="2025-08" db="UniProtKB">
        <authorList>
            <consortium name="RefSeq"/>
        </authorList>
    </citation>
    <scope>IDENTIFICATION</scope>
    <source>
        <tissue evidence="3">Gonads</tissue>
    </source>
</reference>